<dbReference type="Proteomes" id="UP001375743">
    <property type="component" value="Unassembled WGS sequence"/>
</dbReference>
<evidence type="ECO:0000259" key="2">
    <source>
        <dbReference type="Pfam" id="PF07811"/>
    </source>
</evidence>
<dbReference type="Pfam" id="PF07811">
    <property type="entry name" value="TadE"/>
    <property type="match status" value="1"/>
</dbReference>
<evidence type="ECO:0000313" key="3">
    <source>
        <dbReference type="EMBL" id="MEK0082825.1"/>
    </source>
</evidence>
<organism evidence="3 4">
    <name type="scientific">Benzoatithermus flavus</name>
    <dbReference type="NCBI Taxonomy" id="3108223"/>
    <lineage>
        <taxon>Bacteria</taxon>
        <taxon>Pseudomonadati</taxon>
        <taxon>Pseudomonadota</taxon>
        <taxon>Alphaproteobacteria</taxon>
        <taxon>Geminicoccales</taxon>
        <taxon>Geminicoccaceae</taxon>
        <taxon>Benzoatithermus</taxon>
    </lineage>
</organism>
<keyword evidence="1" id="KW-0812">Transmembrane</keyword>
<proteinExistence type="predicted"/>
<dbReference type="RefSeq" id="WP_418158679.1">
    <property type="nucleotide sequence ID" value="NZ_JBBLZC010000005.1"/>
</dbReference>
<protein>
    <submittedName>
        <fullName evidence="3">TadE/TadG family type IV pilus assembly protein</fullName>
    </submittedName>
</protein>
<keyword evidence="1" id="KW-0472">Membrane</keyword>
<accession>A0ABU8XNP8</accession>
<keyword evidence="4" id="KW-1185">Reference proteome</keyword>
<feature type="domain" description="TadE-like" evidence="2">
    <location>
        <begin position="19"/>
        <end position="60"/>
    </location>
</feature>
<evidence type="ECO:0000313" key="4">
    <source>
        <dbReference type="Proteomes" id="UP001375743"/>
    </source>
</evidence>
<sequence>MTAAAPAPPRRLLADRSAVSSIEFAITAPLVLIVILLLIETGFLLTGGILLEAGVRAAARVGITGSTSGGLTREALIRQTITRYVCPSILPGATGGVCLWTTSGVPLQDGSPLILTPKVYGDPRNIGVSEPYVDNAPANGRYDPGEIFTDLNGNRQWDADLGVAGLGGPGDLVVYTADMPQRVINPLLQAALGGAIYHHTATLVIRNEPS</sequence>
<evidence type="ECO:0000256" key="1">
    <source>
        <dbReference type="SAM" id="Phobius"/>
    </source>
</evidence>
<dbReference type="EMBL" id="JBBLZC010000005">
    <property type="protein sequence ID" value="MEK0082825.1"/>
    <property type="molecule type" value="Genomic_DNA"/>
</dbReference>
<name>A0ABU8XNP8_9PROT</name>
<feature type="transmembrane region" description="Helical" evidence="1">
    <location>
        <begin position="26"/>
        <end position="51"/>
    </location>
</feature>
<comment type="caution">
    <text evidence="3">The sequence shown here is derived from an EMBL/GenBank/DDBJ whole genome shotgun (WGS) entry which is preliminary data.</text>
</comment>
<dbReference type="InterPro" id="IPR012495">
    <property type="entry name" value="TadE-like_dom"/>
</dbReference>
<reference evidence="3 4" key="1">
    <citation type="submission" date="2024-01" db="EMBL/GenBank/DDBJ databases">
        <title>Multi-omics insights into the function and evolution of sodium benzoate biodegradation pathways in Benzoatithermus flavus gen. nov., sp. nov. from hot spring.</title>
        <authorList>
            <person name="Hu C.-J."/>
            <person name="Li W.-J."/>
        </authorList>
    </citation>
    <scope>NUCLEOTIDE SEQUENCE [LARGE SCALE GENOMIC DNA]</scope>
    <source>
        <strain evidence="3 4">SYSU G07066</strain>
    </source>
</reference>
<keyword evidence="1" id="KW-1133">Transmembrane helix</keyword>
<gene>
    <name evidence="3" type="ORF">U1T56_06665</name>
</gene>